<name>A0A9X2PFI9_9HYPH</name>
<gene>
    <name evidence="1" type="ORF">NVS89_09120</name>
</gene>
<dbReference type="Proteomes" id="UP001151088">
    <property type="component" value="Unassembled WGS sequence"/>
</dbReference>
<comment type="caution">
    <text evidence="1">The sequence shown here is derived from an EMBL/GenBank/DDBJ whole genome shotgun (WGS) entry which is preliminary data.</text>
</comment>
<dbReference type="InterPro" id="IPR011009">
    <property type="entry name" value="Kinase-like_dom_sf"/>
</dbReference>
<dbReference type="RefSeq" id="WP_258732303.1">
    <property type="nucleotide sequence ID" value="NZ_JANTHZ010000002.1"/>
</dbReference>
<dbReference type="SUPFAM" id="SSF56112">
    <property type="entry name" value="Protein kinase-like (PK-like)"/>
    <property type="match status" value="1"/>
</dbReference>
<sequence length="434" mass="47594">MSSRTAQIRALAQRDPALAEAPLAALLADLFGIAPRNVAINLDRYSLNSLNGFFETDAEAFFFKFHQEEGEEAMAGEYYRADILARAGLPVDQPVHVSAEPGEQILVYRRRDEPRFSDVLRALDMEDDPAARAVAVEAERGLSRALIATYRASLHPVTAGEVAAEPIHRLFHERLVTHGAAGEAYPGGRYREFYLGRRFAFPGLALDWADLSTRRFTVNGVTYARTLGELFDAAEARLRPERLADAGGVVAHGDAHNANVWFTRGDRNGEAGARLSFFDPAFAGENVPALLAEVKATFHNVFAHPFWLYDPDLASTRFSAAARLAPGELIVETDWAPSPVRADLLAVKADEVWRPLLAELAARALLPPDWREVIRLALFLCPTLVMDLRAGARTHTPISSLIGLSVAVMVGSPPLQGADAVTRFLDRIDPDLPR</sequence>
<organism evidence="1 2">
    <name type="scientific">Ancylobacter mangrovi</name>
    <dbReference type="NCBI Taxonomy" id="2972472"/>
    <lineage>
        <taxon>Bacteria</taxon>
        <taxon>Pseudomonadati</taxon>
        <taxon>Pseudomonadota</taxon>
        <taxon>Alphaproteobacteria</taxon>
        <taxon>Hyphomicrobiales</taxon>
        <taxon>Xanthobacteraceae</taxon>
        <taxon>Ancylobacter</taxon>
    </lineage>
</organism>
<reference evidence="1" key="1">
    <citation type="submission" date="2022-08" db="EMBL/GenBank/DDBJ databases">
        <authorList>
            <person name="Li F."/>
        </authorList>
    </citation>
    <scope>NUCLEOTIDE SEQUENCE</scope>
    <source>
        <strain evidence="1">MQZ15Z-1</strain>
    </source>
</reference>
<proteinExistence type="predicted"/>
<dbReference type="EMBL" id="JANTHZ010000002">
    <property type="protein sequence ID" value="MCS0495258.1"/>
    <property type="molecule type" value="Genomic_DNA"/>
</dbReference>
<keyword evidence="2" id="KW-1185">Reference proteome</keyword>
<accession>A0A9X2PFI9</accession>
<evidence type="ECO:0000313" key="2">
    <source>
        <dbReference type="Proteomes" id="UP001151088"/>
    </source>
</evidence>
<evidence type="ECO:0000313" key="1">
    <source>
        <dbReference type="EMBL" id="MCS0495258.1"/>
    </source>
</evidence>
<dbReference type="AlphaFoldDB" id="A0A9X2PFI9"/>
<protein>
    <submittedName>
        <fullName evidence="1">Uncharacterized protein</fullName>
    </submittedName>
</protein>